<comment type="caution">
    <text evidence="2">The sequence shown here is derived from an EMBL/GenBank/DDBJ whole genome shotgun (WGS) entry which is preliminary data.</text>
</comment>
<protein>
    <submittedName>
        <fullName evidence="2">Uncharacterized protein</fullName>
    </submittedName>
</protein>
<keyword evidence="3" id="KW-1185">Reference proteome</keyword>
<evidence type="ECO:0000313" key="2">
    <source>
        <dbReference type="EMBL" id="TYP69814.1"/>
    </source>
</evidence>
<gene>
    <name evidence="2" type="ORF">BCM02_113146</name>
</gene>
<reference evidence="2 3" key="1">
    <citation type="submission" date="2019-07" db="EMBL/GenBank/DDBJ databases">
        <title>Genomic Encyclopedia of Type Strains, Phase III (KMG-III): the genomes of soil and plant-associated and newly described type strains.</title>
        <authorList>
            <person name="Whitman W."/>
        </authorList>
    </citation>
    <scope>NUCLEOTIDE SEQUENCE [LARGE SCALE GENOMIC DNA]</scope>
    <source>
        <strain evidence="2 3">BL24</strain>
    </source>
</reference>
<sequence length="252" mass="27866">MSYVIWAIAVAIMAYSGWNVYRQRNRSGVPGMDSIETVQVADMLQRVGLSELELSEEPDIPHPFGYKCQWYAVRTDRLTELVDHFGLTGCRAANWASGLDGAYGGYYFVSPPVAGWTLVVNAFMPDFAEAGDRHPVQMTRELSARFGEACYFGTHRVVEYHAWVKAVNGQVVRAYGYVGEQGETIADIGEPTSEERELGLAFTSLDEEDAHWPSEDDVLEMAAAWTIDPQMGDQSDLGPGVGIIGDRRGNDN</sequence>
<dbReference type="EMBL" id="VNHS01000013">
    <property type="protein sequence ID" value="TYP69814.1"/>
    <property type="molecule type" value="Genomic_DNA"/>
</dbReference>
<evidence type="ECO:0000256" key="1">
    <source>
        <dbReference type="SAM" id="MobiDB-lite"/>
    </source>
</evidence>
<proteinExistence type="predicted"/>
<dbReference type="Proteomes" id="UP000323257">
    <property type="component" value="Unassembled WGS sequence"/>
</dbReference>
<accession>A0A5S5BSA7</accession>
<name>A0A5S5BSA7_9BACL</name>
<organism evidence="2 3">
    <name type="scientific">Paenibacillus methanolicus</name>
    <dbReference type="NCBI Taxonomy" id="582686"/>
    <lineage>
        <taxon>Bacteria</taxon>
        <taxon>Bacillati</taxon>
        <taxon>Bacillota</taxon>
        <taxon>Bacilli</taxon>
        <taxon>Bacillales</taxon>
        <taxon>Paenibacillaceae</taxon>
        <taxon>Paenibacillus</taxon>
    </lineage>
</organism>
<feature type="region of interest" description="Disordered" evidence="1">
    <location>
        <begin position="230"/>
        <end position="252"/>
    </location>
</feature>
<evidence type="ECO:0000313" key="3">
    <source>
        <dbReference type="Proteomes" id="UP000323257"/>
    </source>
</evidence>
<dbReference type="AlphaFoldDB" id="A0A5S5BSA7"/>